<dbReference type="eggNOG" id="ENOG502ZZYW">
    <property type="taxonomic scope" value="Bacteria"/>
</dbReference>
<organism evidence="1 2">
    <name type="scientific">Cylindrospermum stagnale PCC 7417</name>
    <dbReference type="NCBI Taxonomy" id="56107"/>
    <lineage>
        <taxon>Bacteria</taxon>
        <taxon>Bacillati</taxon>
        <taxon>Cyanobacteriota</taxon>
        <taxon>Cyanophyceae</taxon>
        <taxon>Nostocales</taxon>
        <taxon>Nostocaceae</taxon>
        <taxon>Cylindrospermum</taxon>
    </lineage>
</organism>
<dbReference type="PANTHER" id="PTHR34235">
    <property type="entry name" value="SLR1203 PROTEIN-RELATED"/>
    <property type="match status" value="1"/>
</dbReference>
<dbReference type="AlphaFoldDB" id="K9WVF5"/>
<dbReference type="OrthoDB" id="423885at2"/>
<dbReference type="Gene3D" id="1.20.1220.20">
    <property type="entry name" value="Uncharcterised protein PF01724"/>
    <property type="match status" value="1"/>
</dbReference>
<keyword evidence="2" id="KW-1185">Reference proteome</keyword>
<sequence>MTQELIDLRTSIQQGRYTDALAIVDELEGMSKQAILRNIEAYLKFLLIHLIKNKVEQRLTSSWASSIRNSIREIKKLNLKEDKKSYYVNQDEWVNLIEEEVIEDAIADASDEVMNGAYSQFQLADLIDRTQLIYLTLKFVSLTYSYSAKELPSVVAEFLTQLPGGEDCKAGKR</sequence>
<gene>
    <name evidence="1" type="ORF">Cylst_2127</name>
</gene>
<evidence type="ECO:0008006" key="3">
    <source>
        <dbReference type="Google" id="ProtNLM"/>
    </source>
</evidence>
<dbReference type="InterPro" id="IPR002636">
    <property type="entry name" value="DUF29"/>
</dbReference>
<evidence type="ECO:0000313" key="1">
    <source>
        <dbReference type="EMBL" id="AFZ24365.1"/>
    </source>
</evidence>
<protein>
    <recommendedName>
        <fullName evidence="3">DUF29 family protein</fullName>
    </recommendedName>
</protein>
<proteinExistence type="predicted"/>
<name>K9WVF5_9NOST</name>
<dbReference type="Proteomes" id="UP000010475">
    <property type="component" value="Chromosome"/>
</dbReference>
<accession>K9WVF5</accession>
<dbReference type="EMBL" id="CP003642">
    <property type="protein sequence ID" value="AFZ24365.1"/>
    <property type="molecule type" value="Genomic_DNA"/>
</dbReference>
<evidence type="ECO:0000313" key="2">
    <source>
        <dbReference type="Proteomes" id="UP000010475"/>
    </source>
</evidence>
<dbReference type="Pfam" id="PF01724">
    <property type="entry name" value="DUF29"/>
    <property type="match status" value="1"/>
</dbReference>
<dbReference type="KEGG" id="csg:Cylst_2127"/>
<dbReference type="PATRIC" id="fig|56107.3.peg.2352"/>
<dbReference type="HOGENOM" id="CLU_134228_0_0_3"/>
<dbReference type="PANTHER" id="PTHR34235:SF1">
    <property type="entry name" value="SLR0416 PROTEIN"/>
    <property type="match status" value="1"/>
</dbReference>
<dbReference type="RefSeq" id="WP_015207620.1">
    <property type="nucleotide sequence ID" value="NC_019757.1"/>
</dbReference>
<reference evidence="1 2" key="1">
    <citation type="submission" date="2012-06" db="EMBL/GenBank/DDBJ databases">
        <title>Finished chromosome of genome of Cylindrospermum stagnale PCC 7417.</title>
        <authorList>
            <consortium name="US DOE Joint Genome Institute"/>
            <person name="Gugger M."/>
            <person name="Coursin T."/>
            <person name="Rippka R."/>
            <person name="Tandeau De Marsac N."/>
            <person name="Huntemann M."/>
            <person name="Wei C.-L."/>
            <person name="Han J."/>
            <person name="Detter J.C."/>
            <person name="Han C."/>
            <person name="Tapia R."/>
            <person name="Chen A."/>
            <person name="Kyrpides N."/>
            <person name="Mavromatis K."/>
            <person name="Markowitz V."/>
            <person name="Szeto E."/>
            <person name="Ivanova N."/>
            <person name="Pagani I."/>
            <person name="Pati A."/>
            <person name="Goodwin L."/>
            <person name="Nordberg H.P."/>
            <person name="Cantor M.N."/>
            <person name="Hua S.X."/>
            <person name="Woyke T."/>
            <person name="Kerfeld C.A."/>
        </authorList>
    </citation>
    <scope>NUCLEOTIDE SEQUENCE [LARGE SCALE GENOMIC DNA]</scope>
    <source>
        <strain evidence="1 2">PCC 7417</strain>
    </source>
</reference>
<dbReference type="STRING" id="56107.Cylst_2127"/>